<dbReference type="Pfam" id="PF17763">
    <property type="entry name" value="Asparaginase_C"/>
    <property type="match status" value="1"/>
</dbReference>
<dbReference type="OrthoDB" id="9788068at2"/>
<dbReference type="PIRSF" id="PIRSF001220">
    <property type="entry name" value="L-ASNase_gatD"/>
    <property type="match status" value="1"/>
</dbReference>
<dbReference type="EMBL" id="SPNC01000044">
    <property type="protein sequence ID" value="TFH95604.1"/>
    <property type="molecule type" value="Genomic_DNA"/>
</dbReference>
<keyword evidence="3 6" id="KW-0378">Hydrolase</keyword>
<evidence type="ECO:0000256" key="2">
    <source>
        <dbReference type="ARBA" id="ARBA00012920"/>
    </source>
</evidence>
<comment type="caution">
    <text evidence="6">The sequence shown here is derived from an EMBL/GenBank/DDBJ whole genome shotgun (WGS) entry which is preliminary data.</text>
</comment>
<dbReference type="FunFam" id="3.40.50.40:FF:000001">
    <property type="entry name" value="L-asparaginase 1"/>
    <property type="match status" value="1"/>
</dbReference>
<dbReference type="Gene3D" id="3.40.50.40">
    <property type="match status" value="1"/>
</dbReference>
<dbReference type="EC" id="3.5.1.1" evidence="2"/>
<dbReference type="PROSITE" id="PS51732">
    <property type="entry name" value="ASN_GLN_ASE_3"/>
    <property type="match status" value="1"/>
</dbReference>
<dbReference type="InterPro" id="IPR027475">
    <property type="entry name" value="Asparaginase/glutaminase_AS2"/>
</dbReference>
<reference evidence="6 7" key="1">
    <citation type="submission" date="2019-03" db="EMBL/GenBank/DDBJ databases">
        <title>Porphyromonas levii Isolated from the Uterus of Dairy Cows.</title>
        <authorList>
            <person name="Francis A.M."/>
        </authorList>
    </citation>
    <scope>NUCLEOTIDE SEQUENCE [LARGE SCALE GENOMIC DNA]</scope>
    <source>
        <strain evidence="6 7">AF5678</strain>
    </source>
</reference>
<dbReference type="FunFam" id="3.40.50.1170:FF:000001">
    <property type="entry name" value="L-asparaginase 2"/>
    <property type="match status" value="1"/>
</dbReference>
<dbReference type="InterPro" id="IPR006034">
    <property type="entry name" value="Asparaginase/glutaminase-like"/>
</dbReference>
<dbReference type="GO" id="GO:0004067">
    <property type="term" value="F:asparaginase activity"/>
    <property type="evidence" value="ECO:0007669"/>
    <property type="project" value="UniProtKB-UniRule"/>
</dbReference>
<dbReference type="PROSITE" id="PS00144">
    <property type="entry name" value="ASN_GLN_ASE_1"/>
    <property type="match status" value="1"/>
</dbReference>
<dbReference type="Gene3D" id="3.40.50.1170">
    <property type="entry name" value="L-asparaginase, N-terminal domain"/>
    <property type="match status" value="1"/>
</dbReference>
<dbReference type="Proteomes" id="UP000297225">
    <property type="component" value="Unassembled WGS sequence"/>
</dbReference>
<dbReference type="AlphaFoldDB" id="A0A4Y8WPL8"/>
<dbReference type="InterPro" id="IPR006033">
    <property type="entry name" value="AsnA_fam"/>
</dbReference>
<protein>
    <recommendedName>
        <fullName evidence="2">asparaginase</fullName>
        <ecNumber evidence="2">3.5.1.1</ecNumber>
    </recommendedName>
</protein>
<dbReference type="RefSeq" id="WP_134849396.1">
    <property type="nucleotide sequence ID" value="NZ_CP197400.1"/>
</dbReference>
<dbReference type="InterPro" id="IPR037152">
    <property type="entry name" value="L-asparaginase_N_sf"/>
</dbReference>
<dbReference type="SMART" id="SM00870">
    <property type="entry name" value="Asparaginase"/>
    <property type="match status" value="1"/>
</dbReference>
<feature type="domain" description="L-asparaginase N-terminal" evidence="4">
    <location>
        <begin position="14"/>
        <end position="206"/>
    </location>
</feature>
<feature type="domain" description="Asparaginase/glutaminase C-terminal" evidence="5">
    <location>
        <begin position="225"/>
        <end position="341"/>
    </location>
</feature>
<dbReference type="PANTHER" id="PTHR11707:SF28">
    <property type="entry name" value="60 KDA LYSOPHOSPHOLIPASE"/>
    <property type="match status" value="1"/>
</dbReference>
<organism evidence="6 7">
    <name type="scientific">Porphyromonas levii</name>
    <dbReference type="NCBI Taxonomy" id="28114"/>
    <lineage>
        <taxon>Bacteria</taxon>
        <taxon>Pseudomonadati</taxon>
        <taxon>Bacteroidota</taxon>
        <taxon>Bacteroidia</taxon>
        <taxon>Bacteroidales</taxon>
        <taxon>Porphyromonadaceae</taxon>
        <taxon>Porphyromonas</taxon>
    </lineage>
</organism>
<dbReference type="PANTHER" id="PTHR11707">
    <property type="entry name" value="L-ASPARAGINASE"/>
    <property type="match status" value="1"/>
</dbReference>
<dbReference type="InterPro" id="IPR040919">
    <property type="entry name" value="Asparaginase_C"/>
</dbReference>
<evidence type="ECO:0000256" key="1">
    <source>
        <dbReference type="ARBA" id="ARBA00010518"/>
    </source>
</evidence>
<dbReference type="InterPro" id="IPR027474">
    <property type="entry name" value="L-asparaginase_N"/>
</dbReference>
<dbReference type="CDD" id="cd08963">
    <property type="entry name" value="L-asparaginase_I"/>
    <property type="match status" value="1"/>
</dbReference>
<proteinExistence type="inferred from homology"/>
<dbReference type="InterPro" id="IPR041725">
    <property type="entry name" value="L-asparaginase_I"/>
</dbReference>
<dbReference type="PIRSF" id="PIRSF500176">
    <property type="entry name" value="L_ASNase"/>
    <property type="match status" value="1"/>
</dbReference>
<dbReference type="SFLD" id="SFLDS00057">
    <property type="entry name" value="Glutaminase/Asparaginase"/>
    <property type="match status" value="1"/>
</dbReference>
<comment type="similarity">
    <text evidence="1">Belongs to the asparaginase 1 family.</text>
</comment>
<dbReference type="NCBIfam" id="TIGR00519">
    <property type="entry name" value="asnASE_I"/>
    <property type="match status" value="1"/>
</dbReference>
<keyword evidence="7" id="KW-1185">Reference proteome</keyword>
<evidence type="ECO:0000259" key="5">
    <source>
        <dbReference type="Pfam" id="PF17763"/>
    </source>
</evidence>
<evidence type="ECO:0000313" key="6">
    <source>
        <dbReference type="EMBL" id="TFH95604.1"/>
    </source>
</evidence>
<dbReference type="SUPFAM" id="SSF53774">
    <property type="entry name" value="Glutaminase/Asparaginase"/>
    <property type="match status" value="1"/>
</dbReference>
<evidence type="ECO:0000313" key="7">
    <source>
        <dbReference type="Proteomes" id="UP000297225"/>
    </source>
</evidence>
<dbReference type="STRING" id="1122973.GCA_000379925_00973"/>
<dbReference type="InterPro" id="IPR027473">
    <property type="entry name" value="L-asparaginase_C"/>
</dbReference>
<dbReference type="PRINTS" id="PR00139">
    <property type="entry name" value="ASNGLNASE"/>
</dbReference>
<name>A0A4Y8WPL8_9PORP</name>
<dbReference type="GO" id="GO:0009066">
    <property type="term" value="P:aspartate family amino acid metabolic process"/>
    <property type="evidence" value="ECO:0007669"/>
    <property type="project" value="UniProtKB-ARBA"/>
</dbReference>
<dbReference type="InterPro" id="IPR036152">
    <property type="entry name" value="Asp/glu_Ase-like_sf"/>
</dbReference>
<sequence>MEIKTTNPSSNGIHVLLIYTGGTIGMLENPATKSLEVCDFAYVTEHVQEINQLPFGIDAITFDPPQDSSDAGIELWQCIADIILEHYDSYDGFVVLHGTDTMAYTASGLSFMFDNLNKPVILTGSQVPIGKLRTDGKENLLTALEIAASKDACGKAAVNEVCVFFNNQLLRGNRSTKTSADHFLAFQSPNYPNLADVGIDIKFSRSVMLPYPEDKLNSHTELDNHVLLMKLFPGLSPEVMKTCFSAPGLRGIVLETFGSGNAPSNACFINLIKWAVAQGIVIVNVTQCQRGKVQMERYETGRTLLDAGVLSGYDMTAEAALAKLMYLLGKYKSSEEVKHWMGVDLRGEFTM</sequence>
<dbReference type="Pfam" id="PF00710">
    <property type="entry name" value="Asparaginase"/>
    <property type="match status" value="1"/>
</dbReference>
<dbReference type="PROSITE" id="PS00917">
    <property type="entry name" value="ASN_GLN_ASE_2"/>
    <property type="match status" value="1"/>
</dbReference>
<gene>
    <name evidence="6" type="ORF">E4P47_04110</name>
</gene>
<dbReference type="InterPro" id="IPR020827">
    <property type="entry name" value="Asparaginase/glutaminase_AS1"/>
</dbReference>
<evidence type="ECO:0000256" key="3">
    <source>
        <dbReference type="ARBA" id="ARBA00022801"/>
    </source>
</evidence>
<evidence type="ECO:0000259" key="4">
    <source>
        <dbReference type="Pfam" id="PF00710"/>
    </source>
</evidence>
<accession>A0A4Y8WPL8</accession>